<evidence type="ECO:0000313" key="3">
    <source>
        <dbReference type="Proteomes" id="UP000472270"/>
    </source>
</evidence>
<evidence type="ECO:0000256" key="1">
    <source>
        <dbReference type="SAM" id="SignalP"/>
    </source>
</evidence>
<evidence type="ECO:0008006" key="4">
    <source>
        <dbReference type="Google" id="ProtNLM"/>
    </source>
</evidence>
<evidence type="ECO:0000313" key="2">
    <source>
        <dbReference type="Ensembl" id="ENSSRHP00000067346.1"/>
    </source>
</evidence>
<keyword evidence="3" id="KW-1185">Reference proteome</keyword>
<keyword evidence="1" id="KW-0732">Signal</keyword>
<dbReference type="Ensembl" id="ENSSRHT00000069181.1">
    <property type="protein sequence ID" value="ENSSRHP00000067346.1"/>
    <property type="gene ID" value="ENSSRHG00000033464.1"/>
</dbReference>
<reference evidence="2" key="1">
    <citation type="submission" date="2025-08" db="UniProtKB">
        <authorList>
            <consortium name="Ensembl"/>
        </authorList>
    </citation>
    <scope>IDENTIFICATION</scope>
</reference>
<name>A0A673KW31_9TELE</name>
<dbReference type="Proteomes" id="UP000472270">
    <property type="component" value="Unassembled WGS sequence"/>
</dbReference>
<protein>
    <recommendedName>
        <fullName evidence="4">Secreted protein</fullName>
    </recommendedName>
</protein>
<reference evidence="2" key="2">
    <citation type="submission" date="2025-09" db="UniProtKB">
        <authorList>
            <consortium name="Ensembl"/>
        </authorList>
    </citation>
    <scope>IDENTIFICATION</scope>
</reference>
<sequence>MTYKKLFCCNSFSLCFSNSLFVFLYAAAPSSSEILFPKTPCESSQGSTLFFLLPFPLPLFSLITNGCKTCYCVCIVQITQSALNL</sequence>
<organism evidence="2 3">
    <name type="scientific">Sinocyclocheilus rhinocerous</name>
    <dbReference type="NCBI Taxonomy" id="307959"/>
    <lineage>
        <taxon>Eukaryota</taxon>
        <taxon>Metazoa</taxon>
        <taxon>Chordata</taxon>
        <taxon>Craniata</taxon>
        <taxon>Vertebrata</taxon>
        <taxon>Euteleostomi</taxon>
        <taxon>Actinopterygii</taxon>
        <taxon>Neopterygii</taxon>
        <taxon>Teleostei</taxon>
        <taxon>Ostariophysi</taxon>
        <taxon>Cypriniformes</taxon>
        <taxon>Cyprinidae</taxon>
        <taxon>Cyprininae</taxon>
        <taxon>Sinocyclocheilus</taxon>
    </lineage>
</organism>
<feature type="chain" id="PRO_5025658128" description="Secreted protein" evidence="1">
    <location>
        <begin position="33"/>
        <end position="85"/>
    </location>
</feature>
<dbReference type="AlphaFoldDB" id="A0A673KW31"/>
<accession>A0A673KW31</accession>
<feature type="signal peptide" evidence="1">
    <location>
        <begin position="1"/>
        <end position="32"/>
    </location>
</feature>
<proteinExistence type="predicted"/>